<evidence type="ECO:0000313" key="3">
    <source>
        <dbReference type="Proteomes" id="UP000440224"/>
    </source>
</evidence>
<keyword evidence="3" id="KW-1185">Reference proteome</keyword>
<keyword evidence="1" id="KW-0472">Membrane</keyword>
<keyword evidence="1" id="KW-1133">Transmembrane helix</keyword>
<dbReference type="AlphaFoldDB" id="A0A6N7PPZ4"/>
<name>A0A6N7PPZ4_9BACT</name>
<protein>
    <submittedName>
        <fullName evidence="2">Uncharacterized protein</fullName>
    </submittedName>
</protein>
<keyword evidence="1" id="KW-0812">Transmembrane</keyword>
<evidence type="ECO:0000256" key="1">
    <source>
        <dbReference type="SAM" id="Phobius"/>
    </source>
</evidence>
<dbReference type="EMBL" id="WJIE01000005">
    <property type="protein sequence ID" value="MRG93697.1"/>
    <property type="molecule type" value="Genomic_DNA"/>
</dbReference>
<sequence>MGTFLVTPRMNPALRARVERAVSPKARARHHAATVGLSAPFAKREPFRPAKLLPLLALVLLGGLFAAMVIHERRALEAERGALLNDLAALRAGMPAGHEKLIGETSLALLLAAADAEEPDLVDPTLKEAGALDAALRRPALYVRAPAAELQDTRGIDDAARGSDKDAFLVCLLHPPASTSERDLLVKVRGVYFAGAKVDDETAHVRRLAEARLGLAVFGPEFEASVRAAQDRNMVKRLRKELERAPVERAKKSVGAELLLVVADSRAGARVSLVEIATKKTLLRLRLRAEELALSSLGSSHRDELEACNLAVAARRAVSP</sequence>
<organism evidence="2 3">
    <name type="scientific">Polyangium spumosum</name>
    <dbReference type="NCBI Taxonomy" id="889282"/>
    <lineage>
        <taxon>Bacteria</taxon>
        <taxon>Pseudomonadati</taxon>
        <taxon>Myxococcota</taxon>
        <taxon>Polyangia</taxon>
        <taxon>Polyangiales</taxon>
        <taxon>Polyangiaceae</taxon>
        <taxon>Polyangium</taxon>
    </lineage>
</organism>
<comment type="caution">
    <text evidence="2">The sequence shown here is derived from an EMBL/GenBank/DDBJ whole genome shotgun (WGS) entry which is preliminary data.</text>
</comment>
<dbReference type="OrthoDB" id="5504534at2"/>
<proteinExistence type="predicted"/>
<gene>
    <name evidence="2" type="ORF">GF068_17530</name>
</gene>
<dbReference type="RefSeq" id="WP_153820563.1">
    <property type="nucleotide sequence ID" value="NZ_WJIE01000005.1"/>
</dbReference>
<feature type="transmembrane region" description="Helical" evidence="1">
    <location>
        <begin position="52"/>
        <end position="70"/>
    </location>
</feature>
<dbReference type="Proteomes" id="UP000440224">
    <property type="component" value="Unassembled WGS sequence"/>
</dbReference>
<accession>A0A6N7PPZ4</accession>
<reference evidence="2 3" key="1">
    <citation type="submission" date="2019-10" db="EMBL/GenBank/DDBJ databases">
        <title>A soil myxobacterium in the family Polyangiaceae.</title>
        <authorList>
            <person name="Li Y."/>
            <person name="Wang J."/>
        </authorList>
    </citation>
    <scope>NUCLEOTIDE SEQUENCE [LARGE SCALE GENOMIC DNA]</scope>
    <source>
        <strain evidence="2 3">DSM 14734</strain>
    </source>
</reference>
<evidence type="ECO:0000313" key="2">
    <source>
        <dbReference type="EMBL" id="MRG93697.1"/>
    </source>
</evidence>